<dbReference type="OrthoDB" id="168363at2759"/>
<evidence type="ECO:0000313" key="3">
    <source>
        <dbReference type="Proteomes" id="UP000053237"/>
    </source>
</evidence>
<reference evidence="2 3" key="1">
    <citation type="submission" date="2012-05" db="EMBL/GenBank/DDBJ databases">
        <title>Recombination and specialization in a pathogen metapopulation.</title>
        <authorList>
            <person name="Gardiner A."/>
            <person name="Kemen E."/>
            <person name="Schultz-Larsen T."/>
            <person name="MacLean D."/>
            <person name="Van Oosterhout C."/>
            <person name="Jones J.D.G."/>
        </authorList>
    </citation>
    <scope>NUCLEOTIDE SEQUENCE [LARGE SCALE GENOMIC DNA]</scope>
    <source>
        <strain evidence="2 3">Ac Nc2</strain>
    </source>
</reference>
<gene>
    <name evidence="2" type="ORF">BN9_027480</name>
</gene>
<feature type="region of interest" description="Disordered" evidence="1">
    <location>
        <begin position="76"/>
        <end position="108"/>
    </location>
</feature>
<dbReference type="AlphaFoldDB" id="A0A024G538"/>
<dbReference type="InParanoid" id="A0A024G538"/>
<comment type="caution">
    <text evidence="2">The sequence shown here is derived from an EMBL/GenBank/DDBJ whole genome shotgun (WGS) entry which is preliminary data.</text>
</comment>
<name>A0A024G538_9STRA</name>
<protein>
    <submittedName>
        <fullName evidence="2">Uncharacterized protein</fullName>
    </submittedName>
</protein>
<keyword evidence="3" id="KW-1185">Reference proteome</keyword>
<dbReference type="EMBL" id="CAIX01000027">
    <property type="protein sequence ID" value="CCI41964.1"/>
    <property type="molecule type" value="Genomic_DNA"/>
</dbReference>
<dbReference type="Proteomes" id="UP000053237">
    <property type="component" value="Unassembled WGS sequence"/>
</dbReference>
<organism evidence="2 3">
    <name type="scientific">Albugo candida</name>
    <dbReference type="NCBI Taxonomy" id="65357"/>
    <lineage>
        <taxon>Eukaryota</taxon>
        <taxon>Sar</taxon>
        <taxon>Stramenopiles</taxon>
        <taxon>Oomycota</taxon>
        <taxon>Peronosporomycetes</taxon>
        <taxon>Albuginales</taxon>
        <taxon>Albuginaceae</taxon>
        <taxon>Albugo</taxon>
    </lineage>
</organism>
<accession>A0A024G538</accession>
<evidence type="ECO:0000313" key="2">
    <source>
        <dbReference type="EMBL" id="CCI41964.1"/>
    </source>
</evidence>
<feature type="compositionally biased region" description="Acidic residues" evidence="1">
    <location>
        <begin position="77"/>
        <end position="92"/>
    </location>
</feature>
<proteinExistence type="predicted"/>
<evidence type="ECO:0000256" key="1">
    <source>
        <dbReference type="SAM" id="MobiDB-lite"/>
    </source>
</evidence>
<sequence length="177" mass="19496">MATRPQLNHAVSTPTQEFISVTKQNSGAAISSTENRIQSISLRRLSASSDRFRHLHARASSESLQMELLRQLAETSDFTDDETDGYETEEELGLVSSSPLTETKKETSTDKCFYPAMSRTLTPSGTPKPTRNAMRSAIVQSCDSSPKTDDWTIVETSPSFNAVVDGSRNLGEDWCVN</sequence>